<dbReference type="EMBL" id="MSFO01000003">
    <property type="protein sequence ID" value="PLB50267.1"/>
    <property type="molecule type" value="Genomic_DNA"/>
</dbReference>
<dbReference type="VEuPathDB" id="FungiDB:P170DRAFT_435466"/>
<accession>A0A2I2GBP6</accession>
<dbReference type="Proteomes" id="UP000234275">
    <property type="component" value="Unassembled WGS sequence"/>
</dbReference>
<dbReference type="OrthoDB" id="4381838at2759"/>
<evidence type="ECO:0000313" key="1">
    <source>
        <dbReference type="EMBL" id="PLB50267.1"/>
    </source>
</evidence>
<reference evidence="1 2" key="1">
    <citation type="submission" date="2016-12" db="EMBL/GenBank/DDBJ databases">
        <title>The genomes of Aspergillus section Nigri reveals drivers in fungal speciation.</title>
        <authorList>
            <consortium name="DOE Joint Genome Institute"/>
            <person name="Vesth T.C."/>
            <person name="Nybo J."/>
            <person name="Theobald S."/>
            <person name="Brandl J."/>
            <person name="Frisvad J.C."/>
            <person name="Nielsen K.F."/>
            <person name="Lyhne E.K."/>
            <person name="Kogle M.E."/>
            <person name="Kuo A."/>
            <person name="Riley R."/>
            <person name="Clum A."/>
            <person name="Nolan M."/>
            <person name="Lipzen A."/>
            <person name="Salamov A."/>
            <person name="Henrissat B."/>
            <person name="Wiebenga A."/>
            <person name="De Vries R.P."/>
            <person name="Grigoriev I.V."/>
            <person name="Mortensen U.H."/>
            <person name="Andersen M.R."/>
            <person name="Baker S.E."/>
        </authorList>
    </citation>
    <scope>NUCLEOTIDE SEQUENCE [LARGE SCALE GENOMIC DNA]</scope>
    <source>
        <strain evidence="1 2">IBT 23096</strain>
    </source>
</reference>
<proteinExistence type="predicted"/>
<evidence type="ECO:0000313" key="2">
    <source>
        <dbReference type="Proteomes" id="UP000234275"/>
    </source>
</evidence>
<comment type="caution">
    <text evidence="1">The sequence shown here is derived from an EMBL/GenBank/DDBJ whole genome shotgun (WGS) entry which is preliminary data.</text>
</comment>
<name>A0A2I2GBP6_9EURO</name>
<keyword evidence="2" id="KW-1185">Reference proteome</keyword>
<gene>
    <name evidence="1" type="ORF">P170DRAFT_435466</name>
</gene>
<organism evidence="1 2">
    <name type="scientific">Aspergillus steynii IBT 23096</name>
    <dbReference type="NCBI Taxonomy" id="1392250"/>
    <lineage>
        <taxon>Eukaryota</taxon>
        <taxon>Fungi</taxon>
        <taxon>Dikarya</taxon>
        <taxon>Ascomycota</taxon>
        <taxon>Pezizomycotina</taxon>
        <taxon>Eurotiomycetes</taxon>
        <taxon>Eurotiomycetidae</taxon>
        <taxon>Eurotiales</taxon>
        <taxon>Aspergillaceae</taxon>
        <taxon>Aspergillus</taxon>
        <taxon>Aspergillus subgen. Circumdati</taxon>
    </lineage>
</organism>
<dbReference type="GeneID" id="36556638"/>
<protein>
    <recommendedName>
        <fullName evidence="3">F-box domain-containing protein</fullName>
    </recommendedName>
</protein>
<sequence length="342" mass="40220">MESASSIPPEYLADDWENVYIRPRRLCRGYCCCYICGYRFCADLSRCGRSSIILRYHRYDRERVSRTENIELSRLPLSMENGWWAFQRMILFNQEDFAYRLSGVAMVHARNRTVPQGCVPLQRGTETDDTQPGVHRPTRRKCPLSTEWVGYIVHARCWELLSYHELGTVAEDDLDLFFAALRHRRLMMGSQCRAWRPEMYQEDPVRIKSVSSVVDLALEQARRTKPKKEPSRPCRPKAVQPISCRLPMEVIYIIFDYIPSQTVANTEKALNFYLSNSFWYSRVSANLFFETQGLTVEDVDWKRLCLKLERRLEKSEALRVRQYLLNCLDKILKVVEMLKDGE</sequence>
<dbReference type="RefSeq" id="XP_024705569.1">
    <property type="nucleotide sequence ID" value="XM_024848939.1"/>
</dbReference>
<dbReference type="AlphaFoldDB" id="A0A2I2GBP6"/>
<evidence type="ECO:0008006" key="3">
    <source>
        <dbReference type="Google" id="ProtNLM"/>
    </source>
</evidence>